<feature type="signal peptide" evidence="2">
    <location>
        <begin position="1"/>
        <end position="18"/>
    </location>
</feature>
<keyword evidence="5" id="KW-1185">Reference proteome</keyword>
<feature type="chain" id="PRO_5016437996" description="DUF7492 domain-containing protein" evidence="2">
    <location>
        <begin position="19"/>
        <end position="338"/>
    </location>
</feature>
<evidence type="ECO:0000313" key="4">
    <source>
        <dbReference type="EMBL" id="PYH40999.1"/>
    </source>
</evidence>
<evidence type="ECO:0000313" key="5">
    <source>
        <dbReference type="Proteomes" id="UP000248349"/>
    </source>
</evidence>
<dbReference type="EMBL" id="KZ821271">
    <property type="protein sequence ID" value="PYH40999.1"/>
    <property type="molecule type" value="Genomic_DNA"/>
</dbReference>
<protein>
    <recommendedName>
        <fullName evidence="3">DUF7492 domain-containing protein</fullName>
    </recommendedName>
</protein>
<evidence type="ECO:0000256" key="1">
    <source>
        <dbReference type="SAM" id="MobiDB-lite"/>
    </source>
</evidence>
<dbReference type="Proteomes" id="UP000248349">
    <property type="component" value="Unassembled WGS sequence"/>
</dbReference>
<accession>A0A318Z243</accession>
<feature type="region of interest" description="Disordered" evidence="1">
    <location>
        <begin position="241"/>
        <end position="284"/>
    </location>
</feature>
<evidence type="ECO:0000259" key="3">
    <source>
        <dbReference type="Pfam" id="PF24320"/>
    </source>
</evidence>
<dbReference type="RefSeq" id="XP_025426981.1">
    <property type="nucleotide sequence ID" value="XM_025576550.1"/>
</dbReference>
<keyword evidence="2" id="KW-0732">Signal</keyword>
<feature type="compositionally biased region" description="Polar residues" evidence="1">
    <location>
        <begin position="241"/>
        <end position="281"/>
    </location>
</feature>
<dbReference type="OrthoDB" id="4510608at2759"/>
<organism evidence="4 5">
    <name type="scientific">Aspergillus saccharolyticus JOP 1030-1</name>
    <dbReference type="NCBI Taxonomy" id="1450539"/>
    <lineage>
        <taxon>Eukaryota</taxon>
        <taxon>Fungi</taxon>
        <taxon>Dikarya</taxon>
        <taxon>Ascomycota</taxon>
        <taxon>Pezizomycotina</taxon>
        <taxon>Eurotiomycetes</taxon>
        <taxon>Eurotiomycetidae</taxon>
        <taxon>Eurotiales</taxon>
        <taxon>Aspergillaceae</taxon>
        <taxon>Aspergillus</taxon>
        <taxon>Aspergillus subgen. Circumdati</taxon>
    </lineage>
</organism>
<reference evidence="4 5" key="1">
    <citation type="submission" date="2016-12" db="EMBL/GenBank/DDBJ databases">
        <title>The genomes of Aspergillus section Nigri reveals drivers in fungal speciation.</title>
        <authorList>
            <consortium name="DOE Joint Genome Institute"/>
            <person name="Vesth T.C."/>
            <person name="Nybo J."/>
            <person name="Theobald S."/>
            <person name="Brandl J."/>
            <person name="Frisvad J.C."/>
            <person name="Nielsen K.F."/>
            <person name="Lyhne E.K."/>
            <person name="Kogle M.E."/>
            <person name="Kuo A."/>
            <person name="Riley R."/>
            <person name="Clum A."/>
            <person name="Nolan M."/>
            <person name="Lipzen A."/>
            <person name="Salamov A."/>
            <person name="Henrissat B."/>
            <person name="Wiebenga A."/>
            <person name="De Vries R.P."/>
            <person name="Grigoriev I.V."/>
            <person name="Mortensen U.H."/>
            <person name="Andersen M.R."/>
            <person name="Baker S.E."/>
        </authorList>
    </citation>
    <scope>NUCLEOTIDE SEQUENCE [LARGE SCALE GENOMIC DNA]</scope>
    <source>
        <strain evidence="4 5">JOP 1030-1</strain>
    </source>
</reference>
<feature type="domain" description="DUF7492" evidence="3">
    <location>
        <begin position="150"/>
        <end position="204"/>
    </location>
</feature>
<proteinExistence type="predicted"/>
<dbReference type="InterPro" id="IPR055915">
    <property type="entry name" value="DUF7492"/>
</dbReference>
<sequence length="338" mass="36324">MRLLCIYLTLAIPHAVFAMIKINGLQILNNASSAPHGAWGYARNYSDSEKLMPYYTIGSADLAADFCSSTQRVPFQIPLWPRLKAYPGSTICPHYTLENLTNNGSGVISWYGTSSPSLGSWTLSDVLMLEEIDAGLKLTESKYADKQVIGECFTSFKIPESISETTLYTVYWLWNTSVNTQNGFLLYTSCIDIEIILEVEDSLSTTAPLGPRTTTSYAANAPSNTGLELVSSDGIIPPSTLPVSRTSNANLPSSSSQEGQTSAVSADTQAGLHNSTLSPTRTSTKVSSVACTASSSSASARMKTTASTQISGSTRLSVYRAWAIIAVLCGYEIELPEK</sequence>
<dbReference type="Pfam" id="PF24320">
    <property type="entry name" value="DUF7492"/>
    <property type="match status" value="1"/>
</dbReference>
<dbReference type="AlphaFoldDB" id="A0A318Z243"/>
<gene>
    <name evidence="4" type="ORF">BP01DRAFT_369402</name>
</gene>
<evidence type="ECO:0000256" key="2">
    <source>
        <dbReference type="SAM" id="SignalP"/>
    </source>
</evidence>
<dbReference type="GeneID" id="37077779"/>
<name>A0A318Z243_9EURO</name>